<organism evidence="1">
    <name type="scientific">hydrothermal vent metagenome</name>
    <dbReference type="NCBI Taxonomy" id="652676"/>
    <lineage>
        <taxon>unclassified sequences</taxon>
        <taxon>metagenomes</taxon>
        <taxon>ecological metagenomes</taxon>
    </lineage>
</organism>
<dbReference type="EMBL" id="FPHE01000145">
    <property type="protein sequence ID" value="SFV65711.1"/>
    <property type="molecule type" value="Genomic_DNA"/>
</dbReference>
<proteinExistence type="predicted"/>
<accession>A0A1W1CJ60</accession>
<sequence>MKSIFSIIKLLIILSFIATPIFATSGHQYRPTLDKVYRTSKINGSYYFLLLSSNGSYYYIRTNKTKTLTVSELKSPNILNILNKKQSWGDVFNFNGKYIKKDGKIYTEGFSDKIEIESSKTIKYQNKIFYLQ</sequence>
<name>A0A1W1CJ60_9ZZZZ</name>
<reference evidence="1" key="1">
    <citation type="submission" date="2016-10" db="EMBL/GenBank/DDBJ databases">
        <authorList>
            <person name="de Groot N.N."/>
        </authorList>
    </citation>
    <scope>NUCLEOTIDE SEQUENCE</scope>
</reference>
<gene>
    <name evidence="1" type="ORF">MNB_SV-12-235</name>
</gene>
<evidence type="ECO:0000313" key="1">
    <source>
        <dbReference type="EMBL" id="SFV65711.1"/>
    </source>
</evidence>
<dbReference type="AlphaFoldDB" id="A0A1W1CJ60"/>
<protein>
    <submittedName>
        <fullName evidence="1">Uncharacterized protein</fullName>
    </submittedName>
</protein>